<dbReference type="Gene3D" id="3.30.1340.10">
    <property type="entry name" value="HPr-like"/>
    <property type="match status" value="1"/>
</dbReference>
<sequence length="76" mass="8576">MKTVMIRLNTINDVKEFVNTVCKCDYDVDLISGRYAVDAKSIMGIFSLDISKPIKLDAHTDNADAFFADIKKFIVE</sequence>
<dbReference type="RefSeq" id="WP_204444423.1">
    <property type="nucleotide sequence ID" value="NZ_JACJKY010000003.1"/>
</dbReference>
<dbReference type="PROSITE" id="PS51350">
    <property type="entry name" value="PTS_HPR_DOM"/>
    <property type="match status" value="1"/>
</dbReference>
<evidence type="ECO:0000313" key="3">
    <source>
        <dbReference type="Proteomes" id="UP000774750"/>
    </source>
</evidence>
<dbReference type="SUPFAM" id="SSF55594">
    <property type="entry name" value="HPr-like"/>
    <property type="match status" value="1"/>
</dbReference>
<dbReference type="InterPro" id="IPR000032">
    <property type="entry name" value="HPr-like"/>
</dbReference>
<organism evidence="2 3">
    <name type="scientific">Merdimmobilis hominis</name>
    <dbReference type="NCBI Taxonomy" id="2897707"/>
    <lineage>
        <taxon>Bacteria</taxon>
        <taxon>Bacillati</taxon>
        <taxon>Bacillota</taxon>
        <taxon>Clostridia</taxon>
        <taxon>Eubacteriales</taxon>
        <taxon>Oscillospiraceae</taxon>
        <taxon>Merdimmobilis</taxon>
    </lineage>
</organism>
<dbReference type="InterPro" id="IPR035895">
    <property type="entry name" value="HPr-like_sf"/>
</dbReference>
<gene>
    <name evidence="2" type="ORF">H6A12_02460</name>
</gene>
<reference evidence="2" key="2">
    <citation type="journal article" date="2021" name="Sci. Rep.">
        <title>The distribution of antibiotic resistance genes in chicken gut microbiota commensals.</title>
        <authorList>
            <person name="Juricova H."/>
            <person name="Matiasovicova J."/>
            <person name="Kubasova T."/>
            <person name="Cejkova D."/>
            <person name="Rychlik I."/>
        </authorList>
    </citation>
    <scope>NUCLEOTIDE SEQUENCE</scope>
    <source>
        <strain evidence="2">An559</strain>
    </source>
</reference>
<evidence type="ECO:0000259" key="1">
    <source>
        <dbReference type="PROSITE" id="PS51350"/>
    </source>
</evidence>
<feature type="domain" description="HPr" evidence="1">
    <location>
        <begin position="1"/>
        <end position="76"/>
    </location>
</feature>
<proteinExistence type="predicted"/>
<dbReference type="Proteomes" id="UP000774750">
    <property type="component" value="Unassembled WGS sequence"/>
</dbReference>
<evidence type="ECO:0000313" key="2">
    <source>
        <dbReference type="EMBL" id="MBM6920024.1"/>
    </source>
</evidence>
<comment type="caution">
    <text evidence="2">The sequence shown here is derived from an EMBL/GenBank/DDBJ whole genome shotgun (WGS) entry which is preliminary data.</text>
</comment>
<dbReference type="Pfam" id="PF00381">
    <property type="entry name" value="PTS-HPr"/>
    <property type="match status" value="1"/>
</dbReference>
<dbReference type="AlphaFoldDB" id="A0A938X5Q5"/>
<reference evidence="2" key="1">
    <citation type="submission" date="2020-08" db="EMBL/GenBank/DDBJ databases">
        <authorList>
            <person name="Cejkova D."/>
            <person name="Kubasova T."/>
            <person name="Jahodarova E."/>
            <person name="Rychlik I."/>
        </authorList>
    </citation>
    <scope>NUCLEOTIDE SEQUENCE</scope>
    <source>
        <strain evidence="2">An559</strain>
    </source>
</reference>
<name>A0A938X5Q5_9FIRM</name>
<keyword evidence="3" id="KW-1185">Reference proteome</keyword>
<dbReference type="EMBL" id="JACJKY010000003">
    <property type="protein sequence ID" value="MBM6920024.1"/>
    <property type="molecule type" value="Genomic_DNA"/>
</dbReference>
<protein>
    <submittedName>
        <fullName evidence="2">HPr family phosphocarrier protein</fullName>
    </submittedName>
</protein>
<accession>A0A938X5Q5</accession>